<proteinExistence type="predicted"/>
<name>A0A2Z7ARX2_9LAMI</name>
<evidence type="ECO:0000313" key="2">
    <source>
        <dbReference type="Proteomes" id="UP000250235"/>
    </source>
</evidence>
<accession>A0A2Z7ARX2</accession>
<sequence length="99" mass="10982">MAEKIQAAVQMASRTGAEMVIVPARLARKDVFVKRQIRIPLPGAAKEFKNGARDGKYTYTIIKIFIECSEGTLMASRRLAPTNSMSELALQRLNGWIDA</sequence>
<organism evidence="1 2">
    <name type="scientific">Dorcoceras hygrometricum</name>
    <dbReference type="NCBI Taxonomy" id="472368"/>
    <lineage>
        <taxon>Eukaryota</taxon>
        <taxon>Viridiplantae</taxon>
        <taxon>Streptophyta</taxon>
        <taxon>Embryophyta</taxon>
        <taxon>Tracheophyta</taxon>
        <taxon>Spermatophyta</taxon>
        <taxon>Magnoliopsida</taxon>
        <taxon>eudicotyledons</taxon>
        <taxon>Gunneridae</taxon>
        <taxon>Pentapetalae</taxon>
        <taxon>asterids</taxon>
        <taxon>lamiids</taxon>
        <taxon>Lamiales</taxon>
        <taxon>Gesneriaceae</taxon>
        <taxon>Didymocarpoideae</taxon>
        <taxon>Trichosporeae</taxon>
        <taxon>Loxocarpinae</taxon>
        <taxon>Dorcoceras</taxon>
    </lineage>
</organism>
<keyword evidence="2" id="KW-1185">Reference proteome</keyword>
<protein>
    <submittedName>
        <fullName evidence="1">Uncharacterized protein</fullName>
    </submittedName>
</protein>
<dbReference type="EMBL" id="KV013424">
    <property type="protein sequence ID" value="KZV23630.1"/>
    <property type="molecule type" value="Genomic_DNA"/>
</dbReference>
<dbReference type="AlphaFoldDB" id="A0A2Z7ARX2"/>
<reference evidence="1 2" key="1">
    <citation type="journal article" date="2015" name="Proc. Natl. Acad. Sci. U.S.A.">
        <title>The resurrection genome of Boea hygrometrica: A blueprint for survival of dehydration.</title>
        <authorList>
            <person name="Xiao L."/>
            <person name="Yang G."/>
            <person name="Zhang L."/>
            <person name="Yang X."/>
            <person name="Zhao S."/>
            <person name="Ji Z."/>
            <person name="Zhou Q."/>
            <person name="Hu M."/>
            <person name="Wang Y."/>
            <person name="Chen M."/>
            <person name="Xu Y."/>
            <person name="Jin H."/>
            <person name="Xiao X."/>
            <person name="Hu G."/>
            <person name="Bao F."/>
            <person name="Hu Y."/>
            <person name="Wan P."/>
            <person name="Li L."/>
            <person name="Deng X."/>
            <person name="Kuang T."/>
            <person name="Xiang C."/>
            <person name="Zhu J.K."/>
            <person name="Oliver M.J."/>
            <person name="He Y."/>
        </authorList>
    </citation>
    <scope>NUCLEOTIDE SEQUENCE [LARGE SCALE GENOMIC DNA]</scope>
    <source>
        <strain evidence="2">cv. XS01</strain>
    </source>
</reference>
<dbReference type="Proteomes" id="UP000250235">
    <property type="component" value="Unassembled WGS sequence"/>
</dbReference>
<gene>
    <name evidence="1" type="ORF">F511_37100</name>
</gene>
<evidence type="ECO:0000313" key="1">
    <source>
        <dbReference type="EMBL" id="KZV23630.1"/>
    </source>
</evidence>